<gene>
    <name evidence="9" type="ORF">CCMP2556_LOCUS12789</name>
    <name evidence="10" type="ORF">CCMP2556_LOCUS12840</name>
</gene>
<feature type="transmembrane region" description="Helical" evidence="7">
    <location>
        <begin position="236"/>
        <end position="260"/>
    </location>
</feature>
<dbReference type="Proteomes" id="UP001642484">
    <property type="component" value="Unassembled WGS sequence"/>
</dbReference>
<evidence type="ECO:0000259" key="8">
    <source>
        <dbReference type="PROSITE" id="PS51202"/>
    </source>
</evidence>
<keyword evidence="4" id="KW-0677">Repeat</keyword>
<keyword evidence="5 7" id="KW-1133">Transmembrane helix</keyword>
<organism evidence="9 11">
    <name type="scientific">Durusdinium trenchii</name>
    <dbReference type="NCBI Taxonomy" id="1381693"/>
    <lineage>
        <taxon>Eukaryota</taxon>
        <taxon>Sar</taxon>
        <taxon>Alveolata</taxon>
        <taxon>Dinophyceae</taxon>
        <taxon>Suessiales</taxon>
        <taxon>Symbiodiniaceae</taxon>
        <taxon>Durusdinium</taxon>
    </lineage>
</organism>
<keyword evidence="6 7" id="KW-0472">Membrane</keyword>
<reference evidence="9 11" key="1">
    <citation type="submission" date="2024-02" db="EMBL/GenBank/DDBJ databases">
        <authorList>
            <person name="Chen Y."/>
            <person name="Shah S."/>
            <person name="Dougan E. K."/>
            <person name="Thang M."/>
            <person name="Chan C."/>
        </authorList>
    </citation>
    <scope>NUCLEOTIDE SEQUENCE [LARGE SCALE GENOMIC DNA]</scope>
</reference>
<dbReference type="SUPFAM" id="SSF116726">
    <property type="entry name" value="TrkA C-terminal domain-like"/>
    <property type="match status" value="1"/>
</dbReference>
<comment type="subcellular location">
    <subcellularLocation>
        <location evidence="1">Membrane</location>
        <topology evidence="1">Multi-pass membrane protein</topology>
    </subcellularLocation>
</comment>
<dbReference type="Gene3D" id="3.30.70.1450">
    <property type="entry name" value="Regulator of K+ conductance, C-terminal domain"/>
    <property type="match status" value="1"/>
</dbReference>
<dbReference type="InterPro" id="IPR051679">
    <property type="entry name" value="DASS-Related_Transporters"/>
</dbReference>
<dbReference type="EMBL" id="CAXAMN010006313">
    <property type="protein sequence ID" value="CAK9017215.1"/>
    <property type="molecule type" value="Genomic_DNA"/>
</dbReference>
<keyword evidence="2" id="KW-0813">Transport</keyword>
<proteinExistence type="predicted"/>
<name>A0ABP0JRX1_9DINO</name>
<keyword evidence="11" id="KW-1185">Reference proteome</keyword>
<feature type="transmembrane region" description="Helical" evidence="7">
    <location>
        <begin position="602"/>
        <end position="623"/>
    </location>
</feature>
<dbReference type="InterPro" id="IPR006037">
    <property type="entry name" value="RCK_C"/>
</dbReference>
<feature type="transmembrane region" description="Helical" evidence="7">
    <location>
        <begin position="72"/>
        <end position="92"/>
    </location>
</feature>
<evidence type="ECO:0000256" key="7">
    <source>
        <dbReference type="SAM" id="Phobius"/>
    </source>
</evidence>
<evidence type="ECO:0000313" key="9">
    <source>
        <dbReference type="EMBL" id="CAK9017215.1"/>
    </source>
</evidence>
<feature type="transmembrane region" description="Helical" evidence="7">
    <location>
        <begin position="698"/>
        <end position="719"/>
    </location>
</feature>
<evidence type="ECO:0000256" key="5">
    <source>
        <dbReference type="ARBA" id="ARBA00022989"/>
    </source>
</evidence>
<accession>A0ABP0JRX1</accession>
<feature type="transmembrane region" description="Helical" evidence="7">
    <location>
        <begin position="280"/>
        <end position="301"/>
    </location>
</feature>
<feature type="transmembrane region" description="Helical" evidence="7">
    <location>
        <begin position="572"/>
        <end position="590"/>
    </location>
</feature>
<evidence type="ECO:0000313" key="11">
    <source>
        <dbReference type="Proteomes" id="UP001642484"/>
    </source>
</evidence>
<evidence type="ECO:0000313" key="10">
    <source>
        <dbReference type="EMBL" id="CAK9017316.1"/>
    </source>
</evidence>
<dbReference type="PROSITE" id="PS51202">
    <property type="entry name" value="RCK_C"/>
    <property type="match status" value="1"/>
</dbReference>
<feature type="transmembrane region" description="Helical" evidence="7">
    <location>
        <begin position="527"/>
        <end position="552"/>
    </location>
</feature>
<dbReference type="PANTHER" id="PTHR43652:SF2">
    <property type="entry name" value="BASIC AMINO ACID ANTIPORTER YFCC-RELATED"/>
    <property type="match status" value="1"/>
</dbReference>
<feature type="transmembrane region" description="Helical" evidence="7">
    <location>
        <begin position="128"/>
        <end position="145"/>
    </location>
</feature>
<dbReference type="EMBL" id="CAXAMN010006336">
    <property type="protein sequence ID" value="CAK9017316.1"/>
    <property type="molecule type" value="Genomic_DNA"/>
</dbReference>
<evidence type="ECO:0000256" key="1">
    <source>
        <dbReference type="ARBA" id="ARBA00004141"/>
    </source>
</evidence>
<protein>
    <recommendedName>
        <fullName evidence="8">RCK C-terminal domain-containing protein</fullName>
    </recommendedName>
</protein>
<evidence type="ECO:0000256" key="3">
    <source>
        <dbReference type="ARBA" id="ARBA00022692"/>
    </source>
</evidence>
<evidence type="ECO:0000256" key="4">
    <source>
        <dbReference type="ARBA" id="ARBA00022737"/>
    </source>
</evidence>
<feature type="transmembrane region" description="Helical" evidence="7">
    <location>
        <begin position="659"/>
        <end position="678"/>
    </location>
</feature>
<dbReference type="Pfam" id="PF03600">
    <property type="entry name" value="CitMHS"/>
    <property type="match status" value="1"/>
</dbReference>
<dbReference type="PANTHER" id="PTHR43652">
    <property type="entry name" value="BASIC AMINO ACID ANTIPORTER YFCC-RELATED"/>
    <property type="match status" value="1"/>
</dbReference>
<comment type="caution">
    <text evidence="9">The sequence shown here is derived from an EMBL/GenBank/DDBJ whole genome shotgun (WGS) entry which is preliminary data.</text>
</comment>
<evidence type="ECO:0000256" key="2">
    <source>
        <dbReference type="ARBA" id="ARBA00022448"/>
    </source>
</evidence>
<sequence length="722" mass="77528">MPQISAGCDGKRVSISFNQCFRPKPKTGCSMECASPTIQLAGGWSRFASDAAPALPEQRLLPTANLLKAMTSFRGIALLFILLANVICANFCHPDFGIQQHDEWKPYLVASCTLFGIVLIADGLPADAVLLGLSVLFVLSGVITERQAFAGFASPGVAAYAALFILSEAFAEVKILDSVVFRILGHPAGLRMAQCRITIPVAIASAIFNNGPLVAMLVPVVQAWAQRHGHASGQLLMPLAFASTLGGTLTMIGSAANLLAQDCARELPTPVELSFFSLTPYSLPLSMVGIGYMLAAARWLLPRLCQDSLDKDPKYQRSPIRGDQELLLDIEEPFAAELRHFQILFVVRRRCPSIGSTLQELGFSRLPDARALGLHRAGEVLQNTFHTPLAHGDVLKMTASAASIARLRRSYDGLEPAVFRDLEGLGGRRRHRRLFEVVVADSSLVQLQSLAEQKAKLFQKGCVILAIRHDKGSLDVSPNRIVAGQILLLEAFPGMADRMADFSVIAPVEASKPPRQGKQQDRMRGMLCLMGFFTVIVLNGFSILPLATAVLFLDFLCCFAKVLGWREAVQSVNGGVVMTIAASFGISAALTQTGVAHALANALLGLGLGFGPFGVLCMVYIGAAFLTNIISNTATCVMMIPVAAHISEELQETMCQLSVKTLLVTVVLASNAAFATPLGSPCNILVVDAGDYDFRDFLRFGGLLQIVMMLSTCSLLYACPCA</sequence>
<feature type="domain" description="RCK C-terminal" evidence="8">
    <location>
        <begin position="329"/>
        <end position="413"/>
    </location>
</feature>
<dbReference type="InterPro" id="IPR036721">
    <property type="entry name" value="RCK_C_sf"/>
</dbReference>
<dbReference type="InterPro" id="IPR004680">
    <property type="entry name" value="Cit_transptr-like_dom"/>
</dbReference>
<feature type="transmembrane region" description="Helical" evidence="7">
    <location>
        <begin position="197"/>
        <end position="224"/>
    </location>
</feature>
<evidence type="ECO:0000256" key="6">
    <source>
        <dbReference type="ARBA" id="ARBA00023136"/>
    </source>
</evidence>
<keyword evidence="3 7" id="KW-0812">Transmembrane</keyword>